<feature type="compositionally biased region" description="Pro residues" evidence="1">
    <location>
        <begin position="89"/>
        <end position="116"/>
    </location>
</feature>
<evidence type="ECO:0000256" key="2">
    <source>
        <dbReference type="SAM" id="Phobius"/>
    </source>
</evidence>
<keyword evidence="2" id="KW-1133">Transmembrane helix</keyword>
<dbReference type="AlphaFoldDB" id="A0A975AT08"/>
<dbReference type="InterPro" id="IPR019286">
    <property type="entry name" value="DUF2339_TM"/>
</dbReference>
<feature type="transmembrane region" description="Helical" evidence="2">
    <location>
        <begin position="483"/>
        <end position="500"/>
    </location>
</feature>
<feature type="transmembrane region" description="Helical" evidence="2">
    <location>
        <begin position="152"/>
        <end position="172"/>
    </location>
</feature>
<feature type="transmembrane region" description="Helical" evidence="2">
    <location>
        <begin position="287"/>
        <end position="306"/>
    </location>
</feature>
<evidence type="ECO:0000313" key="3">
    <source>
        <dbReference type="EMBL" id="QSX78624.1"/>
    </source>
</evidence>
<sequence>MEGLFVLLVLAVLAVPVLVVVALVKISGLRHRLELLEEEVAQLHGAREPQAVPSEPTLADLMREQAPPAAAAPPRAQPAEYQASQPPAAAAPPGPVPTPPRPEPAMATPPPLPPRPAAALPRIPSPRPPRSSPDPVVVIARAVRHWFTEGNVPVKVGMLVLFAGVAALLKYASDQGWFTLPIELRLAGVSLAAVAGLVFGWRQRQSRRSFALSLQGGAVGVLLLVVFAAFKLYHLLPAPAAFGLSVAIVAGAGVLAVLQNALALALLASLAGFLAPLWLSTGSGNHVALFGYYAILDAAILGIAWFRPWRALNLLGFAFTFGIGALWGAWSYAPDKFDTTQPFLALFFGFYLLLPLLYARRRAAGRRDLVDGCLVFGTPLVAFALEAGLMHGTFGADGARMPLAFCALGLGALYAGLAALLRGRDHYAPLLTAYAVLAVGFATLAVPLALSAQATASVFALEGAALAWLGLRQRRRLPQLSGLLMQVLAAGSFALGVEHSHDPLQAVANARFMGALLISLAGLASAWSYWRRDDGTRAPALPYYLWGLAWWLGNGITEIVRFVDEPMQVDATLIFLTATAWLAAEASRRLRAPALAWTAALGFVAAPVLALVQWTAHDHPFRELGGLAWLAFAALGWRSLRCLREDEGHAPAVAHAAWLWTWPLVLAIYALDLTQAARLGDGWRIAAFGLPWLAVAALLQWRPTLAGAPMGARFAQWRAPLQGSILLALLLGAAAAMFAPGQSEPLPWLPLLNPLDLAQVAVLALLLRWLASPGAPEDLARLRIPLIAAAAFALVTVITLRATHHWGGVAWNGGMAGQSLVQTSLTIVWSVLGVLGWIIGSRRRQRGLWLAGALLMGVVLAKLVLVDRTHLGNLLGIASFIAYGLLCTAVGYFAPAPPRADADTGTDDGRTPPAPPAHPLQETA</sequence>
<protein>
    <submittedName>
        <fullName evidence="3">DUF2339 domain-containing protein</fullName>
    </submittedName>
</protein>
<feature type="transmembrane region" description="Helical" evidence="2">
    <location>
        <begin position="871"/>
        <end position="894"/>
    </location>
</feature>
<dbReference type="EMBL" id="CP071518">
    <property type="protein sequence ID" value="QSX78624.1"/>
    <property type="molecule type" value="Genomic_DNA"/>
</dbReference>
<feature type="transmembrane region" description="Helical" evidence="2">
    <location>
        <begin position="782"/>
        <end position="800"/>
    </location>
</feature>
<evidence type="ECO:0000256" key="1">
    <source>
        <dbReference type="SAM" id="MobiDB-lite"/>
    </source>
</evidence>
<feature type="transmembrane region" description="Helical" evidence="2">
    <location>
        <begin position="369"/>
        <end position="389"/>
    </location>
</feature>
<keyword evidence="2" id="KW-0472">Membrane</keyword>
<feature type="transmembrane region" description="Helical" evidence="2">
    <location>
        <begin position="594"/>
        <end position="612"/>
    </location>
</feature>
<feature type="transmembrane region" description="Helical" evidence="2">
    <location>
        <begin position="683"/>
        <end position="701"/>
    </location>
</feature>
<feature type="transmembrane region" description="Helical" evidence="2">
    <location>
        <begin position="262"/>
        <end position="281"/>
    </location>
</feature>
<feature type="region of interest" description="Disordered" evidence="1">
    <location>
        <begin position="66"/>
        <end position="132"/>
    </location>
</feature>
<dbReference type="PANTHER" id="PTHR38434">
    <property type="entry name" value="BLL2549 PROTEIN"/>
    <property type="match status" value="1"/>
</dbReference>
<feature type="transmembrane region" description="Helical" evidence="2">
    <location>
        <begin position="721"/>
        <end position="739"/>
    </location>
</feature>
<feature type="compositionally biased region" description="Pro residues" evidence="1">
    <location>
        <begin position="123"/>
        <end position="132"/>
    </location>
</feature>
<proteinExistence type="predicted"/>
<feature type="transmembrane region" description="Helical" evidence="2">
    <location>
        <begin position="428"/>
        <end position="448"/>
    </location>
</feature>
<feature type="transmembrane region" description="Helical" evidence="2">
    <location>
        <begin position="6"/>
        <end position="24"/>
    </location>
</feature>
<dbReference type="PIRSF" id="PIRSF035905">
    <property type="entry name" value="UCP035905_mp"/>
    <property type="match status" value="1"/>
</dbReference>
<dbReference type="Pfam" id="PF10101">
    <property type="entry name" value="DUF2339"/>
    <property type="match status" value="1"/>
</dbReference>
<feature type="transmembrane region" description="Helical" evidence="2">
    <location>
        <begin position="820"/>
        <end position="840"/>
    </location>
</feature>
<feature type="transmembrane region" description="Helical" evidence="2">
    <location>
        <begin position="847"/>
        <end position="865"/>
    </location>
</feature>
<feature type="transmembrane region" description="Helical" evidence="2">
    <location>
        <begin position="339"/>
        <end position="357"/>
    </location>
</feature>
<dbReference type="PANTHER" id="PTHR38434:SF1">
    <property type="entry name" value="BLL2549 PROTEIN"/>
    <property type="match status" value="1"/>
</dbReference>
<feature type="transmembrane region" description="Helical" evidence="2">
    <location>
        <begin position="454"/>
        <end position="471"/>
    </location>
</feature>
<feature type="transmembrane region" description="Helical" evidence="2">
    <location>
        <begin position="184"/>
        <end position="201"/>
    </location>
</feature>
<reference evidence="3 4" key="1">
    <citation type="submission" date="2021-03" db="EMBL/GenBank/DDBJ databases">
        <title>Lysobacter sp. nov. isolated from soil of gangwondo yeongwol, south Korea.</title>
        <authorList>
            <person name="Kim K.R."/>
            <person name="Kim K.H."/>
            <person name="Jeon C.O."/>
        </authorList>
    </citation>
    <scope>NUCLEOTIDE SEQUENCE [LARGE SCALE GENOMIC DNA]</scope>
    <source>
        <strain evidence="3 4">R19</strain>
    </source>
</reference>
<keyword evidence="2" id="KW-0812">Transmembrane</keyword>
<dbReference type="InterPro" id="IPR014600">
    <property type="entry name" value="UCP035905_mem"/>
</dbReference>
<accession>A0A975AT08</accession>
<feature type="transmembrane region" description="Helical" evidence="2">
    <location>
        <begin position="236"/>
        <end position="255"/>
    </location>
</feature>
<evidence type="ECO:0000313" key="4">
    <source>
        <dbReference type="Proteomes" id="UP000639274"/>
    </source>
</evidence>
<feature type="transmembrane region" description="Helical" evidence="2">
    <location>
        <begin position="313"/>
        <end position="333"/>
    </location>
</feature>
<dbReference type="Proteomes" id="UP000639274">
    <property type="component" value="Chromosome"/>
</dbReference>
<feature type="transmembrane region" description="Helical" evidence="2">
    <location>
        <begin position="512"/>
        <end position="530"/>
    </location>
</feature>
<gene>
    <name evidence="3" type="ORF">I8J32_001390</name>
</gene>
<feature type="region of interest" description="Disordered" evidence="1">
    <location>
        <begin position="900"/>
        <end position="924"/>
    </location>
</feature>
<organism evidence="3 4">
    <name type="scientific">Agrilutibacter solisilvae</name>
    <dbReference type="NCBI Taxonomy" id="2763317"/>
    <lineage>
        <taxon>Bacteria</taxon>
        <taxon>Pseudomonadati</taxon>
        <taxon>Pseudomonadota</taxon>
        <taxon>Gammaproteobacteria</taxon>
        <taxon>Lysobacterales</taxon>
        <taxon>Lysobacteraceae</taxon>
        <taxon>Agrilutibacter</taxon>
    </lineage>
</organism>
<feature type="transmembrane region" description="Helical" evidence="2">
    <location>
        <begin position="401"/>
        <end position="421"/>
    </location>
</feature>
<name>A0A975AT08_9GAMM</name>
<dbReference type="KEGG" id="lsf:I8J32_001390"/>
<dbReference type="RefSeq" id="WP_200614327.1">
    <property type="nucleotide sequence ID" value="NZ_CP071518.1"/>
</dbReference>
<feature type="transmembrane region" description="Helical" evidence="2">
    <location>
        <begin position="210"/>
        <end position="230"/>
    </location>
</feature>
<feature type="transmembrane region" description="Helical" evidence="2">
    <location>
        <begin position="751"/>
        <end position="770"/>
    </location>
</feature>
<feature type="compositionally biased region" description="Low complexity" evidence="1">
    <location>
        <begin position="66"/>
        <end position="88"/>
    </location>
</feature>
<keyword evidence="4" id="KW-1185">Reference proteome</keyword>